<keyword evidence="2" id="KW-1185">Reference proteome</keyword>
<evidence type="ECO:0000313" key="2">
    <source>
        <dbReference type="Proteomes" id="UP000051330"/>
    </source>
</evidence>
<reference evidence="1 2" key="1">
    <citation type="journal article" date="2015" name="Genome Announc.">
        <title>Expanding the biotechnology potential of lactobacilli through comparative genomics of 213 strains and associated genera.</title>
        <authorList>
            <person name="Sun Z."/>
            <person name="Harris H.M."/>
            <person name="McCann A."/>
            <person name="Guo C."/>
            <person name="Argimon S."/>
            <person name="Zhang W."/>
            <person name="Yang X."/>
            <person name="Jeffery I.B."/>
            <person name="Cooney J.C."/>
            <person name="Kagawa T.F."/>
            <person name="Liu W."/>
            <person name="Song Y."/>
            <person name="Salvetti E."/>
            <person name="Wrobel A."/>
            <person name="Rasinkangas P."/>
            <person name="Parkhill J."/>
            <person name="Rea M.C."/>
            <person name="O'Sullivan O."/>
            <person name="Ritari J."/>
            <person name="Douillard F.P."/>
            <person name="Paul Ross R."/>
            <person name="Yang R."/>
            <person name="Briner A.E."/>
            <person name="Felis G.E."/>
            <person name="de Vos W.M."/>
            <person name="Barrangou R."/>
            <person name="Klaenhammer T.R."/>
            <person name="Caufield P.W."/>
            <person name="Cui Y."/>
            <person name="Zhang H."/>
            <person name="O'Toole P.W."/>
        </authorList>
    </citation>
    <scope>NUCLEOTIDE SEQUENCE [LARGE SCALE GENOMIC DNA]</scope>
    <source>
        <strain evidence="1 2">DSM 12744</strain>
    </source>
</reference>
<accession>A0A0R1N6Y3</accession>
<organism evidence="1 2">
    <name type="scientific">Schleiferilactobacillus perolens DSM 12744</name>
    <dbReference type="NCBI Taxonomy" id="1423792"/>
    <lineage>
        <taxon>Bacteria</taxon>
        <taxon>Bacillati</taxon>
        <taxon>Bacillota</taxon>
        <taxon>Bacilli</taxon>
        <taxon>Lactobacillales</taxon>
        <taxon>Lactobacillaceae</taxon>
        <taxon>Schleiferilactobacillus</taxon>
    </lineage>
</organism>
<dbReference type="STRING" id="1423792.FD09_GL002209"/>
<evidence type="ECO:0000313" key="1">
    <source>
        <dbReference type="EMBL" id="KRL13378.1"/>
    </source>
</evidence>
<sequence>MRTVNTYKNSKGVLCVLFVALVIFGVFVGNAVTVSADTIGDTLDNSTLTYQSGGTNGVPKVVTSAKSFPGAVANQQWSMYQMPGLGRKRTPSEGSFVKWGYSWPTVDANAMQMSADVSAGTQQAVSNNSKAWNNMTTASPIGISFNNTNGSHGAPYFSLNYVDNDDLVDFGKQTSNAETVAAIATGKAWAGQTMTAAQQDNVFNPSNVSSKMKNNNGKLQLAPGESFNGGFLQATGNVPIQAAVANGSQTTVDAIMAGNWAVMVKVKVAEGIDAKAFAASIDWNKSYFFLSFTSIPYDYVIGQTSVDINFPAQFDHHVYLNPEDSQSFFLKVKAIPFWFNQEQSQFNPFANNHSQLQLQDGNADYVDYLHNRMISGGRTGSAQTLDNMVGGKKVTTLNDDDSSVKKTTGGNVQPNFQDISTVTGAIGNLWSLYDLIPPTRGKSAVYEAGLTGQMISLINSISGNAIESRSNGDSLFSGIITSLVNYFGKNTFQGSAHINFSFDISKYSVNTTKKTQSLTAGKFFAAPNTDGNFNTSANGMGETDAVQISLYDSTQLVDPYGVTRGISRTDPKAGNILHGIPDAPTDPMRKALNIKFSDQSSGKTTQSGMTPADYAIIKADQRNKGLRYPVYTNYTSWTGAIVPYDRMHWNDGDDTGQASYTDTLHSDGKIGSDINNRTATPDPANDGILANSGNAFILKQQADYRSAAAASQPVFTNGKLTTAGLINPERYANVYQLYDYTKSTPTVDVHVADYATDKPQVTASTGTNLTGTSITSNLDGQKWHYTGAMDSGNGLPLADATVNLQQTFKPTLNLSNQKLLMVAESEATDKHWVRQLGTWRDPLGIAQSDSLVMDFDGLSSQQRAMASTLGGNTDSHTVTGDWSTLNKFDHDAENSAEMVVDASQNVTAKYQLPVAGNPNDNFFYGSGTLNRDNKNVKIANGYTLASGVDATATDNYYLLLDRDSPTDQWYTAQKEFTVGNKTIHYLQKGDDLVHVKVTVTHKEGSKLPTGKDLIIRIPNVQQDKSHVGATIPKLTATANDAGNSVTVGSTGEPTDNWLTDNFTSWKLSFAMVPQKFTYEYDYKIVNQSNIPLLT</sequence>
<dbReference type="AlphaFoldDB" id="A0A0R1N6Y3"/>
<comment type="caution">
    <text evidence="1">The sequence shown here is derived from an EMBL/GenBank/DDBJ whole genome shotgun (WGS) entry which is preliminary data.</text>
</comment>
<proteinExistence type="predicted"/>
<dbReference type="EMBL" id="AZEC01000004">
    <property type="protein sequence ID" value="KRL13378.1"/>
    <property type="molecule type" value="Genomic_DNA"/>
</dbReference>
<dbReference type="Proteomes" id="UP000051330">
    <property type="component" value="Unassembled WGS sequence"/>
</dbReference>
<gene>
    <name evidence="1" type="ORF">FD09_GL002209</name>
</gene>
<dbReference type="PATRIC" id="fig|1423792.3.peg.2249"/>
<name>A0A0R1N6Y3_9LACO</name>
<protein>
    <submittedName>
        <fullName evidence="1">Uncharacterized protein</fullName>
    </submittedName>
</protein>